<evidence type="ECO:0000259" key="1">
    <source>
        <dbReference type="Pfam" id="PF11955"/>
    </source>
</evidence>
<evidence type="ECO:0000313" key="2">
    <source>
        <dbReference type="EMBL" id="KAL2522120.1"/>
    </source>
</evidence>
<comment type="caution">
    <text evidence="2">The sequence shown here is derived from an EMBL/GenBank/DDBJ whole genome shotgun (WGS) entry which is preliminary data.</text>
</comment>
<reference evidence="3" key="1">
    <citation type="submission" date="2024-07" db="EMBL/GenBank/DDBJ databases">
        <title>Two chromosome-level genome assemblies of Korean endemic species Abeliophyllum distichum and Forsythia ovata (Oleaceae).</title>
        <authorList>
            <person name="Jang H."/>
        </authorList>
    </citation>
    <scope>NUCLEOTIDE SEQUENCE [LARGE SCALE GENOMIC DNA]</scope>
</reference>
<sequence>MAAQILRTLTAKPLPAAALLSRTTTTSAQYVASRARDPTFEKLMEKYKNLLKVIAIQDLILASTSNPPSVSLDFLHRLSQKLHLNRGPAAFLRKYPHIFHIFHHPEKLQPFCSLTPAALRVIRQESEAIEKSLPLVVTRLVKLLSMSVTKNLPLRAIFKVWRELGLPDDFEDSVVAKNSDLFSLADGNEPNTHVLRLNSCKVPKDSLVPVVEKWRVVECCEEDCSVDRTELMYSFKHQFPPGMRLKKNFKAKVKEWQRLPYIGPYEEMGVVKKMRSKSGMMRIEKRAVGIVHEFLSMTVEKMVEVEKISHFRKWFGIDFNVRDLFLDHPGMFYLSTKGKRHTVFLREAYERGCLVEPNLVYEARRKLLDLVVLECRGLDRGGDESESVDTDGYGVKEVNVDRAQRRDQKWGYAIGSSEEYAALAHHPCAAPIGCARYKIHPSQIVQLLLNIRMELSLQEEFHWKNSHGSQKLRLPCGEKLGIEGLK</sequence>
<dbReference type="PANTHER" id="PTHR31476:SF15">
    <property type="entry name" value="ASSOCIATED SALT-INDUCIBLE PROTEIN, PUTATIVE-RELATED"/>
    <property type="match status" value="1"/>
</dbReference>
<keyword evidence="3" id="KW-1185">Reference proteome</keyword>
<dbReference type="GO" id="GO:0016787">
    <property type="term" value="F:hydrolase activity"/>
    <property type="evidence" value="ECO:0007669"/>
    <property type="project" value="UniProtKB-KW"/>
</dbReference>
<dbReference type="EMBL" id="JBFOLJ010000007">
    <property type="protein sequence ID" value="KAL2522120.1"/>
    <property type="molecule type" value="Genomic_DNA"/>
</dbReference>
<dbReference type="Proteomes" id="UP001604277">
    <property type="component" value="Unassembled WGS sequence"/>
</dbReference>
<protein>
    <submittedName>
        <fullName evidence="2">Ubiquitin carboxyl-terminal hydrolase family protein</fullName>
    </submittedName>
</protein>
<dbReference type="AlphaFoldDB" id="A0ABD1UAS1"/>
<gene>
    <name evidence="2" type="ORF">Fot_26043</name>
</gene>
<dbReference type="InterPro" id="IPR021099">
    <property type="entry name" value="PORR_domain"/>
</dbReference>
<dbReference type="InterPro" id="IPR045040">
    <property type="entry name" value="PORR_fam"/>
</dbReference>
<dbReference type="Pfam" id="PF11955">
    <property type="entry name" value="PORR"/>
    <property type="match status" value="1"/>
</dbReference>
<name>A0ABD1UAS1_9LAMI</name>
<accession>A0ABD1UAS1</accession>
<keyword evidence="2" id="KW-0378">Hydrolase</keyword>
<dbReference type="PANTHER" id="PTHR31476">
    <property type="entry name" value="PROTEIN WHAT'S THIS FACTOR 1 HOMOLOG, CHLOROPLASTIC"/>
    <property type="match status" value="1"/>
</dbReference>
<proteinExistence type="predicted"/>
<feature type="domain" description="PORR" evidence="1">
    <location>
        <begin position="36"/>
        <end position="373"/>
    </location>
</feature>
<evidence type="ECO:0000313" key="3">
    <source>
        <dbReference type="Proteomes" id="UP001604277"/>
    </source>
</evidence>
<organism evidence="2 3">
    <name type="scientific">Forsythia ovata</name>
    <dbReference type="NCBI Taxonomy" id="205694"/>
    <lineage>
        <taxon>Eukaryota</taxon>
        <taxon>Viridiplantae</taxon>
        <taxon>Streptophyta</taxon>
        <taxon>Embryophyta</taxon>
        <taxon>Tracheophyta</taxon>
        <taxon>Spermatophyta</taxon>
        <taxon>Magnoliopsida</taxon>
        <taxon>eudicotyledons</taxon>
        <taxon>Gunneridae</taxon>
        <taxon>Pentapetalae</taxon>
        <taxon>asterids</taxon>
        <taxon>lamiids</taxon>
        <taxon>Lamiales</taxon>
        <taxon>Oleaceae</taxon>
        <taxon>Forsythieae</taxon>
        <taxon>Forsythia</taxon>
    </lineage>
</organism>